<evidence type="ECO:0008006" key="5">
    <source>
        <dbReference type="Google" id="ProtNLM"/>
    </source>
</evidence>
<keyword evidence="2" id="KW-0472">Membrane</keyword>
<evidence type="ECO:0000256" key="2">
    <source>
        <dbReference type="SAM" id="Phobius"/>
    </source>
</evidence>
<reference evidence="3" key="1">
    <citation type="submission" date="2022-10" db="EMBL/GenBank/DDBJ databases">
        <title>The complete genomes of actinobacterial strains from the NBC collection.</title>
        <authorList>
            <person name="Joergensen T.S."/>
            <person name="Alvarez Arevalo M."/>
            <person name="Sterndorff E.B."/>
            <person name="Faurdal D."/>
            <person name="Vuksanovic O."/>
            <person name="Mourched A.-S."/>
            <person name="Charusanti P."/>
            <person name="Shaw S."/>
            <person name="Blin K."/>
            <person name="Weber T."/>
        </authorList>
    </citation>
    <scope>NUCLEOTIDE SEQUENCE</scope>
    <source>
        <strain evidence="3">NBC_01432</strain>
    </source>
</reference>
<organism evidence="3 4">
    <name type="scientific">Streptomyces niveus</name>
    <name type="common">Streptomyces spheroides</name>
    <dbReference type="NCBI Taxonomy" id="193462"/>
    <lineage>
        <taxon>Bacteria</taxon>
        <taxon>Bacillati</taxon>
        <taxon>Actinomycetota</taxon>
        <taxon>Actinomycetes</taxon>
        <taxon>Kitasatosporales</taxon>
        <taxon>Streptomycetaceae</taxon>
        <taxon>Streptomyces</taxon>
    </lineage>
</organism>
<sequence>MRLRDEDRATYTAALDDVIGSTEIQRRLARSGVKASQLRVLGLAEGPRVASTAEREYRSYLALRQRARGEASLVPSLSGPGRQQVYGAGLLPVLAVLTPVLAISAAALFLLLGYGLRLADSAPAVAGNLVQAGWISLGIGAPAAVVGVLGLYRTASRHRGGVPKDRRDQGLTAELDAARAAWLRQLHEGIRSLLLQHLDRSPPPDAGGNGTGGVGAGNDEAAVHIPRFTSPRYTGPDFGSPEASGPDIPTLRG</sequence>
<dbReference type="Proteomes" id="UP001432209">
    <property type="component" value="Chromosome"/>
</dbReference>
<feature type="transmembrane region" description="Helical" evidence="2">
    <location>
        <begin position="132"/>
        <end position="152"/>
    </location>
</feature>
<dbReference type="RefSeq" id="WP_329077570.1">
    <property type="nucleotide sequence ID" value="NZ_CP109495.1"/>
</dbReference>
<keyword evidence="2" id="KW-0812">Transmembrane</keyword>
<proteinExistence type="predicted"/>
<evidence type="ECO:0000313" key="4">
    <source>
        <dbReference type="Proteomes" id="UP001432209"/>
    </source>
</evidence>
<keyword evidence="2" id="KW-1133">Transmembrane helix</keyword>
<dbReference type="EMBL" id="CP109495">
    <property type="protein sequence ID" value="WUX53965.1"/>
    <property type="molecule type" value="Genomic_DNA"/>
</dbReference>
<feature type="compositionally biased region" description="Gly residues" evidence="1">
    <location>
        <begin position="207"/>
        <end position="216"/>
    </location>
</feature>
<keyword evidence="4" id="KW-1185">Reference proteome</keyword>
<feature type="transmembrane region" description="Helical" evidence="2">
    <location>
        <begin position="85"/>
        <end position="112"/>
    </location>
</feature>
<name>A0ABZ2A5J1_STRNV</name>
<evidence type="ECO:0000256" key="1">
    <source>
        <dbReference type="SAM" id="MobiDB-lite"/>
    </source>
</evidence>
<protein>
    <recommendedName>
        <fullName evidence="5">Transmembrane protein</fullName>
    </recommendedName>
</protein>
<feature type="region of interest" description="Disordered" evidence="1">
    <location>
        <begin position="198"/>
        <end position="253"/>
    </location>
</feature>
<accession>A0ABZ2A5J1</accession>
<gene>
    <name evidence="3" type="ORF">OG442_21690</name>
</gene>
<evidence type="ECO:0000313" key="3">
    <source>
        <dbReference type="EMBL" id="WUX53965.1"/>
    </source>
</evidence>